<keyword evidence="2" id="KW-0539">Nucleus</keyword>
<proteinExistence type="predicted"/>
<reference evidence="5" key="2">
    <citation type="submission" date="2023-02" db="EMBL/GenBank/DDBJ databases">
        <authorList>
            <consortium name="DOE Joint Genome Institute"/>
            <person name="Mondo S.J."/>
            <person name="Chang Y."/>
            <person name="Wang Y."/>
            <person name="Ahrendt S."/>
            <person name="Andreopoulos W."/>
            <person name="Barry K."/>
            <person name="Beard J."/>
            <person name="Benny G.L."/>
            <person name="Blankenship S."/>
            <person name="Bonito G."/>
            <person name="Cuomo C."/>
            <person name="Desiro A."/>
            <person name="Gervers K.A."/>
            <person name="Hundley H."/>
            <person name="Kuo A."/>
            <person name="LaButti K."/>
            <person name="Lang B.F."/>
            <person name="Lipzen A."/>
            <person name="O'Donnell K."/>
            <person name="Pangilinan J."/>
            <person name="Reynolds N."/>
            <person name="Sandor L."/>
            <person name="Smith M.W."/>
            <person name="Tsang A."/>
            <person name="Grigoriev I.V."/>
            <person name="Stajich J.E."/>
            <person name="Spatafora J.W."/>
        </authorList>
    </citation>
    <scope>NUCLEOTIDE SEQUENCE</scope>
    <source>
        <strain evidence="5">RSA 2281</strain>
    </source>
</reference>
<dbReference type="PROSITE" id="PS51543">
    <property type="entry name" value="FYRC"/>
    <property type="match status" value="1"/>
</dbReference>
<dbReference type="GO" id="GO:0051726">
    <property type="term" value="P:regulation of cell cycle"/>
    <property type="evidence" value="ECO:0007669"/>
    <property type="project" value="TreeGrafter"/>
</dbReference>
<evidence type="ECO:0000256" key="1">
    <source>
        <dbReference type="ARBA" id="ARBA00004123"/>
    </source>
</evidence>
<name>A0AAD5JVC7_9FUNG</name>
<dbReference type="PROSITE" id="PS51542">
    <property type="entry name" value="FYRN"/>
    <property type="match status" value="1"/>
</dbReference>
<dbReference type="Pfam" id="PF05964">
    <property type="entry name" value="FYRN"/>
    <property type="match status" value="1"/>
</dbReference>
<keyword evidence="6" id="KW-1185">Reference proteome</keyword>
<dbReference type="Pfam" id="PF05965">
    <property type="entry name" value="FYRC"/>
    <property type="match status" value="1"/>
</dbReference>
<evidence type="ECO:0000313" key="6">
    <source>
        <dbReference type="Proteomes" id="UP001209540"/>
    </source>
</evidence>
<dbReference type="InterPro" id="IPR003888">
    <property type="entry name" value="FYrich_N"/>
</dbReference>
<feature type="compositionally biased region" description="Basic residues" evidence="3">
    <location>
        <begin position="138"/>
        <end position="151"/>
    </location>
</feature>
<feature type="compositionally biased region" description="Low complexity" evidence="3">
    <location>
        <begin position="10"/>
        <end position="20"/>
    </location>
</feature>
<feature type="compositionally biased region" description="Low complexity" evidence="3">
    <location>
        <begin position="374"/>
        <end position="416"/>
    </location>
</feature>
<dbReference type="SMART" id="SM00542">
    <property type="entry name" value="FYRC"/>
    <property type="match status" value="1"/>
</dbReference>
<organism evidence="5 6">
    <name type="scientific">Phascolomyces articulosus</name>
    <dbReference type="NCBI Taxonomy" id="60185"/>
    <lineage>
        <taxon>Eukaryota</taxon>
        <taxon>Fungi</taxon>
        <taxon>Fungi incertae sedis</taxon>
        <taxon>Mucoromycota</taxon>
        <taxon>Mucoromycotina</taxon>
        <taxon>Mucoromycetes</taxon>
        <taxon>Mucorales</taxon>
        <taxon>Lichtheimiaceae</taxon>
        <taxon>Phascolomyces</taxon>
    </lineage>
</organism>
<feature type="domain" description="INO80 complex subunit F" evidence="4">
    <location>
        <begin position="34"/>
        <end position="76"/>
    </location>
</feature>
<evidence type="ECO:0000256" key="2">
    <source>
        <dbReference type="ARBA" id="ARBA00023242"/>
    </source>
</evidence>
<dbReference type="Pfam" id="PF24245">
    <property type="entry name" value="INO80F"/>
    <property type="match status" value="1"/>
</dbReference>
<dbReference type="InterPro" id="IPR056513">
    <property type="entry name" value="INO80F"/>
</dbReference>
<dbReference type="InterPro" id="IPR040092">
    <property type="entry name" value="TBRG1"/>
</dbReference>
<evidence type="ECO:0000313" key="5">
    <source>
        <dbReference type="EMBL" id="KAI9255621.1"/>
    </source>
</evidence>
<comment type="subcellular location">
    <subcellularLocation>
        <location evidence="1">Nucleus</location>
    </subcellularLocation>
</comment>
<evidence type="ECO:0000256" key="3">
    <source>
        <dbReference type="SAM" id="MobiDB-lite"/>
    </source>
</evidence>
<dbReference type="EMBL" id="JAIXMP010000022">
    <property type="protein sequence ID" value="KAI9255621.1"/>
    <property type="molecule type" value="Genomic_DNA"/>
</dbReference>
<dbReference type="PANTHER" id="PTHR22715:SF0">
    <property type="entry name" value="TRANSFORMING GROWTH FACTOR BETA REGULATOR 1"/>
    <property type="match status" value="1"/>
</dbReference>
<feature type="compositionally biased region" description="Acidic residues" evidence="3">
    <location>
        <begin position="340"/>
        <end position="351"/>
    </location>
</feature>
<comment type="caution">
    <text evidence="5">The sequence shown here is derived from an EMBL/GenBank/DDBJ whole genome shotgun (WGS) entry which is preliminary data.</text>
</comment>
<protein>
    <submittedName>
        <fullName evidence="5">F/Y-rich N-terminus-domain-containing protein</fullName>
    </submittedName>
</protein>
<dbReference type="Gene3D" id="3.30.160.360">
    <property type="match status" value="1"/>
</dbReference>
<feature type="region of interest" description="Disordered" evidence="3">
    <location>
        <begin position="310"/>
        <end position="445"/>
    </location>
</feature>
<dbReference type="AlphaFoldDB" id="A0AAD5JVC7"/>
<dbReference type="GO" id="GO:0005634">
    <property type="term" value="C:nucleus"/>
    <property type="evidence" value="ECO:0007669"/>
    <property type="project" value="UniProtKB-SubCell"/>
</dbReference>
<evidence type="ECO:0000259" key="4">
    <source>
        <dbReference type="Pfam" id="PF24245"/>
    </source>
</evidence>
<feature type="region of interest" description="Disordered" evidence="3">
    <location>
        <begin position="1"/>
        <end position="43"/>
    </location>
</feature>
<reference evidence="5" key="1">
    <citation type="journal article" date="2022" name="IScience">
        <title>Evolution of zygomycete secretomes and the origins of terrestrial fungal ecologies.</title>
        <authorList>
            <person name="Chang Y."/>
            <person name="Wang Y."/>
            <person name="Mondo S."/>
            <person name="Ahrendt S."/>
            <person name="Andreopoulos W."/>
            <person name="Barry K."/>
            <person name="Beard J."/>
            <person name="Benny G.L."/>
            <person name="Blankenship S."/>
            <person name="Bonito G."/>
            <person name="Cuomo C."/>
            <person name="Desiro A."/>
            <person name="Gervers K.A."/>
            <person name="Hundley H."/>
            <person name="Kuo A."/>
            <person name="LaButti K."/>
            <person name="Lang B.F."/>
            <person name="Lipzen A."/>
            <person name="O'Donnell K."/>
            <person name="Pangilinan J."/>
            <person name="Reynolds N."/>
            <person name="Sandor L."/>
            <person name="Smith M.E."/>
            <person name="Tsang A."/>
            <person name="Grigoriev I.V."/>
            <person name="Stajich J.E."/>
            <person name="Spatafora J.W."/>
        </authorList>
    </citation>
    <scope>NUCLEOTIDE SEQUENCE</scope>
    <source>
        <strain evidence="5">RSA 2281</strain>
    </source>
</reference>
<feature type="region of interest" description="Disordered" evidence="3">
    <location>
        <begin position="82"/>
        <end position="162"/>
    </location>
</feature>
<dbReference type="Proteomes" id="UP001209540">
    <property type="component" value="Unassembled WGS sequence"/>
</dbReference>
<gene>
    <name evidence="5" type="ORF">BDA99DRAFT_539772</name>
</gene>
<dbReference type="InterPro" id="IPR003889">
    <property type="entry name" value="FYrich_C"/>
</dbReference>
<sequence>MSSPQPPQQQPSTTMTTSVSQPPPQQSTSGFSEEKYKKLKRKLREIMEMNESMTKEYMRAKKKIQTLTFERNLLLDNIARMENHSSDDNSSDVPSDLSETESDLEEGLPIATTHSKRILSESPSQNRDLATVASAPPKRSKLSRIPVKTRRVQPIDRDEQGQPKLPQQIGVLTVLALGKIVSDRDTFHNERYIFPVGYTVSRTYPSMKDPTSNTVITSTILDGGDGPRFHVIASDQPDEPIIANSATGAWTVVVRRSNEIRHREHSNSASGPDYYGFKHPTIAKLIQDLPGTENLRHYVAQNFEEMEPRAAKGVMAAAEKKRGNLEQMGNANRRAPRADGEEDGIIQEDGMDGVITKEDEDEEDEPMAMETDDPTPASSPPSTSLLPEKQQEKSPSASSPQQKQEQKSSESQQQSSGMRMQDILSTTTPQEEEDEVDQLGNSEGE</sequence>
<feature type="compositionally biased region" description="Acidic residues" evidence="3">
    <location>
        <begin position="358"/>
        <end position="373"/>
    </location>
</feature>
<dbReference type="PANTHER" id="PTHR22715">
    <property type="entry name" value="TRANSFORMING GROWTH FACTOR BETA REGULATED GENE 1"/>
    <property type="match status" value="1"/>
</dbReference>
<accession>A0AAD5JVC7</accession>
<dbReference type="SMART" id="SM00541">
    <property type="entry name" value="FYRN"/>
    <property type="match status" value="1"/>
</dbReference>